<feature type="chain" id="PRO_5013043090" description="Porin" evidence="1">
    <location>
        <begin position="23"/>
        <end position="355"/>
    </location>
</feature>
<dbReference type="RefSeq" id="WP_076462844.1">
    <property type="nucleotide sequence ID" value="NZ_FTMN01000004.1"/>
</dbReference>
<evidence type="ECO:0008006" key="4">
    <source>
        <dbReference type="Google" id="ProtNLM"/>
    </source>
</evidence>
<dbReference type="Proteomes" id="UP000186895">
    <property type="component" value="Unassembled WGS sequence"/>
</dbReference>
<dbReference type="SUPFAM" id="SSF56935">
    <property type="entry name" value="Porins"/>
    <property type="match status" value="1"/>
</dbReference>
<feature type="signal peptide" evidence="1">
    <location>
        <begin position="1"/>
        <end position="22"/>
    </location>
</feature>
<evidence type="ECO:0000313" key="2">
    <source>
        <dbReference type="EMBL" id="SIQ40498.1"/>
    </source>
</evidence>
<dbReference type="EMBL" id="FTMN01000004">
    <property type="protein sequence ID" value="SIQ40498.1"/>
    <property type="molecule type" value="Genomic_DNA"/>
</dbReference>
<gene>
    <name evidence="2" type="ORF">SAMN05421647_104271</name>
</gene>
<dbReference type="Gene3D" id="2.40.160.10">
    <property type="entry name" value="Porin"/>
    <property type="match status" value="1"/>
</dbReference>
<name>A0A1N6SHB8_9GAMM</name>
<keyword evidence="3" id="KW-1185">Reference proteome</keyword>
<dbReference type="InterPro" id="IPR023614">
    <property type="entry name" value="Porin_dom_sf"/>
</dbReference>
<evidence type="ECO:0000256" key="1">
    <source>
        <dbReference type="SAM" id="SignalP"/>
    </source>
</evidence>
<organism evidence="2 3">
    <name type="scientific">Marinobacterium stanieri</name>
    <dbReference type="NCBI Taxonomy" id="49186"/>
    <lineage>
        <taxon>Bacteria</taxon>
        <taxon>Pseudomonadati</taxon>
        <taxon>Pseudomonadota</taxon>
        <taxon>Gammaproteobacteria</taxon>
        <taxon>Oceanospirillales</taxon>
        <taxon>Oceanospirillaceae</taxon>
        <taxon>Marinobacterium</taxon>
    </lineage>
</organism>
<dbReference type="eggNOG" id="COG3047">
    <property type="taxonomic scope" value="Bacteria"/>
</dbReference>
<accession>A0A1N6SHB8</accession>
<dbReference type="STRING" id="49186.SAMN05421647_104271"/>
<keyword evidence="1" id="KW-0732">Signal</keyword>
<dbReference type="AlphaFoldDB" id="A0A1N6SHB8"/>
<reference evidence="3" key="1">
    <citation type="submission" date="2017-01" db="EMBL/GenBank/DDBJ databases">
        <authorList>
            <person name="Varghese N."/>
            <person name="Submissions S."/>
        </authorList>
    </citation>
    <scope>NUCLEOTIDE SEQUENCE [LARGE SCALE GENOMIC DNA]</scope>
    <source>
        <strain evidence="3">DSM 7027</strain>
    </source>
</reference>
<protein>
    <recommendedName>
        <fullName evidence="4">Porin</fullName>
    </recommendedName>
</protein>
<proteinExistence type="predicted"/>
<evidence type="ECO:0000313" key="3">
    <source>
        <dbReference type="Proteomes" id="UP000186895"/>
    </source>
</evidence>
<sequence length="355" mass="38145">MSLKNGLALAVMAAGISSTAQALDLGEFNGTQFSVGGYIKAEGRFTNPDNGDGDFDGTARQSRINFSAKRDVNGHKIMGLVEGDFYGGNATDSTYDWRLRHAYLKVDNLTLGQTWNGQFLAYAPFDVPYLDFFNAGKGNAAGNGGVVRPDLVMHYQMGNVRLTLQDPVNEDADYPDFVINYAKRFEGGHGASIALAGRDVAKSNVTNSSEDSEFGAAIIYAGKYSLGATALHLNGYVGEGQGVYSGFGYGGAWHPSLRPAVDANAEGELIKTTGLVAGISHRFNDKLTGGIRYSQVEADETSAGAEDTLKVSHVNLIYSYLPGLDFGIEWRDQNLATHGTRPAGQQLELMAMYKF</sequence>